<feature type="compositionally biased region" description="Basic and acidic residues" evidence="1">
    <location>
        <begin position="7"/>
        <end position="25"/>
    </location>
</feature>
<dbReference type="EMBL" id="BKCP01000001">
    <property type="protein sequence ID" value="GER24649.1"/>
    <property type="molecule type" value="Genomic_DNA"/>
</dbReference>
<dbReference type="PANTHER" id="PTHR31672:SF13">
    <property type="entry name" value="F-BOX PROTEIN CPR30-LIKE"/>
    <property type="match status" value="1"/>
</dbReference>
<evidence type="ECO:0000313" key="3">
    <source>
        <dbReference type="EMBL" id="GER24649.1"/>
    </source>
</evidence>
<proteinExistence type="predicted"/>
<organism evidence="3 4">
    <name type="scientific">Striga asiatica</name>
    <name type="common">Asiatic witchweed</name>
    <name type="synonym">Buchnera asiatica</name>
    <dbReference type="NCBI Taxonomy" id="4170"/>
    <lineage>
        <taxon>Eukaryota</taxon>
        <taxon>Viridiplantae</taxon>
        <taxon>Streptophyta</taxon>
        <taxon>Embryophyta</taxon>
        <taxon>Tracheophyta</taxon>
        <taxon>Spermatophyta</taxon>
        <taxon>Magnoliopsida</taxon>
        <taxon>eudicotyledons</taxon>
        <taxon>Gunneridae</taxon>
        <taxon>Pentapetalae</taxon>
        <taxon>asterids</taxon>
        <taxon>lamiids</taxon>
        <taxon>Lamiales</taxon>
        <taxon>Orobanchaceae</taxon>
        <taxon>Buchnereae</taxon>
        <taxon>Striga</taxon>
    </lineage>
</organism>
<feature type="domain" description="F-box associated beta-propeller type 1" evidence="2">
    <location>
        <begin position="215"/>
        <end position="355"/>
    </location>
</feature>
<dbReference type="PANTHER" id="PTHR31672">
    <property type="entry name" value="BNACNNG10540D PROTEIN"/>
    <property type="match status" value="1"/>
</dbReference>
<dbReference type="InterPro" id="IPR006527">
    <property type="entry name" value="F-box-assoc_dom_typ1"/>
</dbReference>
<feature type="region of interest" description="Disordered" evidence="1">
    <location>
        <begin position="1"/>
        <end position="25"/>
    </location>
</feature>
<name>A0A5A7NVU2_STRAF</name>
<evidence type="ECO:0000313" key="4">
    <source>
        <dbReference type="Proteomes" id="UP000325081"/>
    </source>
</evidence>
<gene>
    <name evidence="3" type="ORF">STAS_00191</name>
</gene>
<accession>A0A5A7NVU2</accession>
<evidence type="ECO:0000256" key="1">
    <source>
        <dbReference type="SAM" id="MobiDB-lite"/>
    </source>
</evidence>
<reference evidence="4" key="1">
    <citation type="journal article" date="2019" name="Curr. Biol.">
        <title>Genome Sequence of Striga asiatica Provides Insight into the Evolution of Plant Parasitism.</title>
        <authorList>
            <person name="Yoshida S."/>
            <person name="Kim S."/>
            <person name="Wafula E.K."/>
            <person name="Tanskanen J."/>
            <person name="Kim Y.M."/>
            <person name="Honaas L."/>
            <person name="Yang Z."/>
            <person name="Spallek T."/>
            <person name="Conn C.E."/>
            <person name="Ichihashi Y."/>
            <person name="Cheong K."/>
            <person name="Cui S."/>
            <person name="Der J.P."/>
            <person name="Gundlach H."/>
            <person name="Jiao Y."/>
            <person name="Hori C."/>
            <person name="Ishida J.K."/>
            <person name="Kasahara H."/>
            <person name="Kiba T."/>
            <person name="Kim M.S."/>
            <person name="Koo N."/>
            <person name="Laohavisit A."/>
            <person name="Lee Y.H."/>
            <person name="Lumba S."/>
            <person name="McCourt P."/>
            <person name="Mortimer J.C."/>
            <person name="Mutuku J.M."/>
            <person name="Nomura T."/>
            <person name="Sasaki-Sekimoto Y."/>
            <person name="Seto Y."/>
            <person name="Wang Y."/>
            <person name="Wakatake T."/>
            <person name="Sakakibara H."/>
            <person name="Demura T."/>
            <person name="Yamaguchi S."/>
            <person name="Yoneyama K."/>
            <person name="Manabe R.I."/>
            <person name="Nelson D.C."/>
            <person name="Schulman A.H."/>
            <person name="Timko M.P."/>
            <person name="dePamphilis C.W."/>
            <person name="Choi D."/>
            <person name="Shirasu K."/>
        </authorList>
    </citation>
    <scope>NUCLEOTIDE SEQUENCE [LARGE SCALE GENOMIC DNA]</scope>
    <source>
        <strain evidence="4">cv. UVA1</strain>
    </source>
</reference>
<dbReference type="InterPro" id="IPR017451">
    <property type="entry name" value="F-box-assoc_interact_dom"/>
</dbReference>
<evidence type="ECO:0000259" key="2">
    <source>
        <dbReference type="Pfam" id="PF07734"/>
    </source>
</evidence>
<dbReference type="OrthoDB" id="591557at2759"/>
<protein>
    <submittedName>
        <fullName evidence="3">F-box protein</fullName>
    </submittedName>
</protein>
<comment type="caution">
    <text evidence="3">The sequence shown here is derived from an EMBL/GenBank/DDBJ whole genome shotgun (WGS) entry which is preliminary data.</text>
</comment>
<keyword evidence="4" id="KW-1185">Reference proteome</keyword>
<dbReference type="Pfam" id="PF07734">
    <property type="entry name" value="FBA_1"/>
    <property type="match status" value="1"/>
</dbReference>
<dbReference type="AlphaFoldDB" id="A0A5A7NVU2"/>
<dbReference type="InterPro" id="IPR050796">
    <property type="entry name" value="SCF_F-box_component"/>
</dbReference>
<dbReference type="NCBIfam" id="TIGR01640">
    <property type="entry name" value="F_box_assoc_1"/>
    <property type="match status" value="1"/>
</dbReference>
<dbReference type="Proteomes" id="UP000325081">
    <property type="component" value="Unassembled WGS sequence"/>
</dbReference>
<sequence>MTVVPRETNKYNTRDRIETEERQSTSLSLDRRKAAIAQYVTMRGFSATANLLANAKSKFKFLPANLSSTISNRFPITTTAPALSPNLKQHDDNNNKNLMLMVRVLNEKTCDCSVISTENNSFRVVVPDTLPNLSLLRAEHFNYGFRCADYIVRACSNYKWMLLTCQKGPGPSYELLWDPTTDETKPLPLSATGDYKVVKSPPGTIRPQLRPVCWGFGVGFDPRPSGDYKVVRSQNFDFGIRSEVLSLQTDSWKEIPYPYDPEFQPIEKLALHINGFYYWLTRHIFNKNFYAIIPFDFANEEFLPDLIPMPVSEKLGYNVRVVLAEFHGSLAAIVYDFNKPYTKKKKKKPCFEIWVWGNDDWSCVDEFEVPTDCDARHAIIGLYKNDKVLIQDSIGDLLLYDCEDRSLKSLGIHDESFKLRVYPYGKTTVNKGDKLVSLQKNSPQKEKETTELK</sequence>